<evidence type="ECO:0000256" key="2">
    <source>
        <dbReference type="ARBA" id="ARBA00039140"/>
    </source>
</evidence>
<dbReference type="PATRIC" id="fig|1068978.7.peg.1547"/>
<dbReference type="GO" id="GO:0008984">
    <property type="term" value="F:protein-glutamate methylesterase activity"/>
    <property type="evidence" value="ECO:0007669"/>
    <property type="project" value="UniProtKB-EC"/>
</dbReference>
<keyword evidence="4" id="KW-0145">Chemotaxis</keyword>
<name>A0A076MRL2_AMYME</name>
<dbReference type="GO" id="GO:0006935">
    <property type="term" value="P:chemotaxis"/>
    <property type="evidence" value="ECO:0007669"/>
    <property type="project" value="UniProtKB-UniRule"/>
</dbReference>
<feature type="active site" evidence="4">
    <location>
        <position position="133"/>
    </location>
</feature>
<sequence length="347" mass="36793">MAERFRDIVVVGASAGGVEALRSFADGLPGDLPAAVLVVLHLPPGGASALPAILSRSGSLPAVAARSGEPLRHGRIYVAPPDHHLLVEDGACRLSRGPTENGYRPAIDALFRSAALSHGPAVIGVVLSGSLDDGSTGLDTIKSRGGLAIVQDPEDAIYPAMPENAMARVSVDHMVPAVEIGRVLAGRVREPVGVRDDQPLPLIEEIEARIARSDGPGNAVSLEVLDVSEPSGLGCPDCQGVLFSLDKEGTRYRCRVGHAWTAKALFQQQSRDIEQALWAALRALEEKRDLAGRMTRDAERRGYPLVAGRYSRHRDEAGHAALVLRKFLFEGLPTVTDLPDGASDETA</sequence>
<keyword evidence="1 4" id="KW-0378">Hydrolase</keyword>
<dbReference type="PROSITE" id="PS50122">
    <property type="entry name" value="CHEB"/>
    <property type="match status" value="1"/>
</dbReference>
<evidence type="ECO:0000256" key="3">
    <source>
        <dbReference type="ARBA" id="ARBA00048267"/>
    </source>
</evidence>
<protein>
    <recommendedName>
        <fullName evidence="2">protein-glutamate methylesterase</fullName>
        <ecNumber evidence="2">3.1.1.61</ecNumber>
    </recommendedName>
</protein>
<dbReference type="EC" id="3.1.1.61" evidence="2"/>
<dbReference type="GO" id="GO:0005737">
    <property type="term" value="C:cytoplasm"/>
    <property type="evidence" value="ECO:0007669"/>
    <property type="project" value="InterPro"/>
</dbReference>
<dbReference type="InterPro" id="IPR000673">
    <property type="entry name" value="Sig_transdc_resp-reg_Me-estase"/>
</dbReference>
<dbReference type="GO" id="GO:0000156">
    <property type="term" value="F:phosphorelay response regulator activity"/>
    <property type="evidence" value="ECO:0007669"/>
    <property type="project" value="InterPro"/>
</dbReference>
<evidence type="ECO:0000313" key="7">
    <source>
        <dbReference type="Proteomes" id="UP000062973"/>
    </source>
</evidence>
<evidence type="ECO:0000313" key="6">
    <source>
        <dbReference type="EMBL" id="AIJ21561.1"/>
    </source>
</evidence>
<accession>A0A076MRL2</accession>
<feature type="active site" evidence="4">
    <location>
        <position position="14"/>
    </location>
</feature>
<dbReference type="Gene3D" id="3.40.50.180">
    <property type="entry name" value="Methylesterase CheB, C-terminal domain"/>
    <property type="match status" value="1"/>
</dbReference>
<dbReference type="HOGENOM" id="CLU_000445_51_1_11"/>
<keyword evidence="7" id="KW-1185">Reference proteome</keyword>
<dbReference type="STRING" id="1068978.AMETH_1469"/>
<dbReference type="eggNOG" id="COG2201">
    <property type="taxonomic scope" value="Bacteria"/>
</dbReference>
<gene>
    <name evidence="6" type="primary">cheB</name>
    <name evidence="6" type="ORF">AMETH_1469</name>
</gene>
<dbReference type="KEGG" id="amq:AMETH_1469"/>
<dbReference type="InterPro" id="IPR035909">
    <property type="entry name" value="CheB_C"/>
</dbReference>
<dbReference type="Proteomes" id="UP000062973">
    <property type="component" value="Chromosome"/>
</dbReference>
<dbReference type="InterPro" id="IPR011247">
    <property type="entry name" value="Chemotax_prot-Glu_Me-esterase"/>
</dbReference>
<dbReference type="PIRSF" id="PIRSF036461">
    <property type="entry name" value="Chmtx_methlestr"/>
    <property type="match status" value="1"/>
</dbReference>
<dbReference type="Pfam" id="PF01339">
    <property type="entry name" value="CheB_methylest"/>
    <property type="match status" value="1"/>
</dbReference>
<dbReference type="OrthoDB" id="9791760at2"/>
<proteinExistence type="predicted"/>
<dbReference type="RefSeq" id="WP_017987421.1">
    <property type="nucleotide sequence ID" value="NZ_AQUL01000001.1"/>
</dbReference>
<dbReference type="EMBL" id="CP009110">
    <property type="protein sequence ID" value="AIJ21561.1"/>
    <property type="molecule type" value="Genomic_DNA"/>
</dbReference>
<dbReference type="SUPFAM" id="SSF52738">
    <property type="entry name" value="Methylesterase CheB, C-terminal domain"/>
    <property type="match status" value="1"/>
</dbReference>
<dbReference type="PANTHER" id="PTHR42872:SF6">
    <property type="entry name" value="PROTEIN-GLUTAMATE METHYLESTERASE_PROTEIN-GLUTAMINE GLUTAMINASE"/>
    <property type="match status" value="1"/>
</dbReference>
<feature type="active site" evidence="4">
    <location>
        <position position="41"/>
    </location>
</feature>
<comment type="catalytic activity">
    <reaction evidence="3">
        <text>[protein]-L-glutamate 5-O-methyl ester + H2O = L-glutamyl-[protein] + methanol + H(+)</text>
        <dbReference type="Rhea" id="RHEA:23236"/>
        <dbReference type="Rhea" id="RHEA-COMP:10208"/>
        <dbReference type="Rhea" id="RHEA-COMP:10311"/>
        <dbReference type="ChEBI" id="CHEBI:15377"/>
        <dbReference type="ChEBI" id="CHEBI:15378"/>
        <dbReference type="ChEBI" id="CHEBI:17790"/>
        <dbReference type="ChEBI" id="CHEBI:29973"/>
        <dbReference type="ChEBI" id="CHEBI:82795"/>
        <dbReference type="EC" id="3.1.1.61"/>
    </reaction>
</comment>
<evidence type="ECO:0000256" key="4">
    <source>
        <dbReference type="PROSITE-ProRule" id="PRU00050"/>
    </source>
</evidence>
<dbReference type="CDD" id="cd16433">
    <property type="entry name" value="CheB"/>
    <property type="match status" value="1"/>
</dbReference>
<organism evidence="6 7">
    <name type="scientific">Amycolatopsis methanolica 239</name>
    <dbReference type="NCBI Taxonomy" id="1068978"/>
    <lineage>
        <taxon>Bacteria</taxon>
        <taxon>Bacillati</taxon>
        <taxon>Actinomycetota</taxon>
        <taxon>Actinomycetes</taxon>
        <taxon>Pseudonocardiales</taxon>
        <taxon>Pseudonocardiaceae</taxon>
        <taxon>Amycolatopsis</taxon>
        <taxon>Amycolatopsis methanolica group</taxon>
    </lineage>
</organism>
<reference evidence="6 7" key="1">
    <citation type="submission" date="2014-07" db="EMBL/GenBank/DDBJ databases">
        <title>Whole Genome Sequence of the Amycolatopsis methanolica 239.</title>
        <authorList>
            <person name="Tang B."/>
        </authorList>
    </citation>
    <scope>NUCLEOTIDE SEQUENCE [LARGE SCALE GENOMIC DNA]</scope>
    <source>
        <strain evidence="6 7">239</strain>
    </source>
</reference>
<feature type="domain" description="CheB-type methylesterase" evidence="5">
    <location>
        <begin position="6"/>
        <end position="191"/>
    </location>
</feature>
<dbReference type="AlphaFoldDB" id="A0A076MRL2"/>
<evidence type="ECO:0000256" key="1">
    <source>
        <dbReference type="ARBA" id="ARBA00022801"/>
    </source>
</evidence>
<evidence type="ECO:0000259" key="5">
    <source>
        <dbReference type="PROSITE" id="PS50122"/>
    </source>
</evidence>
<dbReference type="PANTHER" id="PTHR42872">
    <property type="entry name" value="PROTEIN-GLUTAMATE METHYLESTERASE/PROTEIN-GLUTAMINE GLUTAMINASE"/>
    <property type="match status" value="1"/>
</dbReference>